<evidence type="ECO:0000256" key="5">
    <source>
        <dbReference type="ARBA" id="ARBA00023002"/>
    </source>
</evidence>
<keyword evidence="5" id="KW-0560">Oxidoreductase</keyword>
<reference evidence="8 9" key="1">
    <citation type="submission" date="2018-11" db="EMBL/GenBank/DDBJ databases">
        <authorList>
            <consortium name="Pathogen Informatics"/>
        </authorList>
    </citation>
    <scope>NUCLEOTIDE SEQUENCE [LARGE SCALE GENOMIC DNA]</scope>
</reference>
<keyword evidence="9" id="KW-1185">Reference proteome</keyword>
<keyword evidence="3" id="KW-0274">FAD</keyword>
<protein>
    <recommendedName>
        <fullName evidence="7">FAD/NAD(P)-binding domain-containing protein</fullName>
    </recommendedName>
</protein>
<proteinExistence type="predicted"/>
<dbReference type="AlphaFoldDB" id="A0A3P7UXW1"/>
<evidence type="ECO:0000313" key="8">
    <source>
        <dbReference type="EMBL" id="VDN97951.1"/>
    </source>
</evidence>
<dbReference type="PANTHER" id="PTHR48467">
    <property type="entry name" value="GLUTAMATE SYNTHASE 1 [NADH], CHLOROPLASTIC-LIKE"/>
    <property type="match status" value="1"/>
</dbReference>
<feature type="compositionally biased region" description="Polar residues" evidence="6">
    <location>
        <begin position="74"/>
        <end position="84"/>
    </location>
</feature>
<evidence type="ECO:0000256" key="1">
    <source>
        <dbReference type="ARBA" id="ARBA00001974"/>
    </source>
</evidence>
<dbReference type="InterPro" id="IPR055275">
    <property type="entry name" value="Ferredox_Rdtase"/>
</dbReference>
<dbReference type="GO" id="GO:0016491">
    <property type="term" value="F:oxidoreductase activity"/>
    <property type="evidence" value="ECO:0007669"/>
    <property type="project" value="UniProtKB-KW"/>
</dbReference>
<dbReference type="Pfam" id="PF07992">
    <property type="entry name" value="Pyr_redox_2"/>
    <property type="match status" value="1"/>
</dbReference>
<dbReference type="SUPFAM" id="SSF51971">
    <property type="entry name" value="Nucleotide-binding domain"/>
    <property type="match status" value="1"/>
</dbReference>
<dbReference type="PRINTS" id="PR00419">
    <property type="entry name" value="ADXRDTASE"/>
</dbReference>
<evidence type="ECO:0000256" key="2">
    <source>
        <dbReference type="ARBA" id="ARBA00022630"/>
    </source>
</evidence>
<dbReference type="OrthoDB" id="333024at2759"/>
<feature type="compositionally biased region" description="Basic and acidic residues" evidence="6">
    <location>
        <begin position="169"/>
        <end position="181"/>
    </location>
</feature>
<sequence>MSLSAPASPPLQAISASNPQFIYTVKPTLMGRDVDEALDNIEFSTAVDEATLKPRSLPNFTSYTPSIPQSFGQMVEKSSPNVNGNRLPASTRVGTSRKPADVQQVPINTQSQTKRHQPLRVDVNQLPITKAPPLHNIKSSTPNLQGPPFTDGPHRRGPQENSQTPSVTAERKTGSLDRDGIWRPNRNPKGPATIHPGSTSPIAHGLGYPPSTYPTDLISGSILGPTGFPRLDRRRTINTPRLFPFGSPFEGYLPGGSGIGGVEVPIVVLPPPAVNSNIPYAAPLTPSAYNSTSFRHYPTSPNNNGIRRGTHTVKKNYHVCLVGSGPSAFYVAQSLLKANENIQVDMLEKLPAPFGLVRYGVAPDHPEVKNVISTFTKVAKNPRFNFFGNLVVGKDVKLMELRSVYDAVVLAYGASVDKYMNIPGENLPGVLSVKDFVGWYNGYPKSNSVPPDLNNEHVAIVGMGNVALDAARIMLSSVDRLNVNSFFCLYITFSF</sequence>
<evidence type="ECO:0000259" key="7">
    <source>
        <dbReference type="Pfam" id="PF07992"/>
    </source>
</evidence>
<name>A0A3P7UXW1_RODNA</name>
<dbReference type="PANTHER" id="PTHR48467:SF1">
    <property type="entry name" value="GLUTAMATE SYNTHASE 1 [NADH], CHLOROPLASTIC-LIKE"/>
    <property type="match status" value="1"/>
</dbReference>
<feature type="domain" description="FAD/NAD(P)-binding" evidence="7">
    <location>
        <begin position="317"/>
        <end position="474"/>
    </location>
</feature>
<organism evidence="8 9">
    <name type="scientific">Rodentolepis nana</name>
    <name type="common">Dwarf tapeworm</name>
    <name type="synonym">Hymenolepis nana</name>
    <dbReference type="NCBI Taxonomy" id="102285"/>
    <lineage>
        <taxon>Eukaryota</taxon>
        <taxon>Metazoa</taxon>
        <taxon>Spiralia</taxon>
        <taxon>Lophotrochozoa</taxon>
        <taxon>Platyhelminthes</taxon>
        <taxon>Cestoda</taxon>
        <taxon>Eucestoda</taxon>
        <taxon>Cyclophyllidea</taxon>
        <taxon>Hymenolepididae</taxon>
        <taxon>Rodentolepis</taxon>
    </lineage>
</organism>
<keyword evidence="4" id="KW-0521">NADP</keyword>
<evidence type="ECO:0000313" key="9">
    <source>
        <dbReference type="Proteomes" id="UP000278807"/>
    </source>
</evidence>
<evidence type="ECO:0000256" key="6">
    <source>
        <dbReference type="SAM" id="MobiDB-lite"/>
    </source>
</evidence>
<evidence type="ECO:0000256" key="4">
    <source>
        <dbReference type="ARBA" id="ARBA00022857"/>
    </source>
</evidence>
<dbReference type="EMBL" id="UZAE01000958">
    <property type="protein sequence ID" value="VDN97951.1"/>
    <property type="molecule type" value="Genomic_DNA"/>
</dbReference>
<gene>
    <name evidence="8" type="ORF">HNAJ_LOCUS2092</name>
</gene>
<dbReference type="Proteomes" id="UP000278807">
    <property type="component" value="Unassembled WGS sequence"/>
</dbReference>
<dbReference type="InterPro" id="IPR023753">
    <property type="entry name" value="FAD/NAD-binding_dom"/>
</dbReference>
<accession>A0A3P7UXW1</accession>
<keyword evidence="2" id="KW-0285">Flavoprotein</keyword>
<dbReference type="Gene3D" id="3.40.50.720">
    <property type="entry name" value="NAD(P)-binding Rossmann-like Domain"/>
    <property type="match status" value="1"/>
</dbReference>
<evidence type="ECO:0000256" key="3">
    <source>
        <dbReference type="ARBA" id="ARBA00022827"/>
    </source>
</evidence>
<comment type="cofactor">
    <cofactor evidence="1">
        <name>FAD</name>
        <dbReference type="ChEBI" id="CHEBI:57692"/>
    </cofactor>
</comment>
<feature type="region of interest" description="Disordered" evidence="6">
    <location>
        <begin position="74"/>
        <end position="202"/>
    </location>
</feature>